<sequence length="151" mass="17369">MPEQRAPERIQPQSPGDYLEVMSKAVFQAGMSWKVVEAKWPGIRDAFRGFDAQAVAHLTPDDLDALTRDERVIRNRRKLEAVVSNAGRILELEAEHGAFRNYLRSHGSFQATASDLRKQFKFLGEMGCYYFLYVVGEEVPPHDEWKASRRR</sequence>
<evidence type="ECO:0000313" key="1">
    <source>
        <dbReference type="EMBL" id="KKL87344.1"/>
    </source>
</evidence>
<accession>A0A0F9FLU6</accession>
<protein>
    <recommendedName>
        <fullName evidence="2">DNA-3-methyladenine glycosylase I</fullName>
    </recommendedName>
</protein>
<dbReference type="GO" id="GO:0006284">
    <property type="term" value="P:base-excision repair"/>
    <property type="evidence" value="ECO:0007669"/>
    <property type="project" value="InterPro"/>
</dbReference>
<dbReference type="PANTHER" id="PTHR30037:SF3">
    <property type="entry name" value="BLR0857 PROTEIN"/>
    <property type="match status" value="1"/>
</dbReference>
<dbReference type="InterPro" id="IPR005019">
    <property type="entry name" value="Adenine_glyco"/>
</dbReference>
<evidence type="ECO:0008006" key="2">
    <source>
        <dbReference type="Google" id="ProtNLM"/>
    </source>
</evidence>
<dbReference type="SUPFAM" id="SSF48150">
    <property type="entry name" value="DNA-glycosylase"/>
    <property type="match status" value="1"/>
</dbReference>
<reference evidence="1" key="1">
    <citation type="journal article" date="2015" name="Nature">
        <title>Complex archaea that bridge the gap between prokaryotes and eukaryotes.</title>
        <authorList>
            <person name="Spang A."/>
            <person name="Saw J.H."/>
            <person name="Jorgensen S.L."/>
            <person name="Zaremba-Niedzwiedzka K."/>
            <person name="Martijn J."/>
            <person name="Lind A.E."/>
            <person name="van Eijk R."/>
            <person name="Schleper C."/>
            <person name="Guy L."/>
            <person name="Ettema T.J."/>
        </authorList>
    </citation>
    <scope>NUCLEOTIDE SEQUENCE</scope>
</reference>
<dbReference type="AlphaFoldDB" id="A0A0F9FLU6"/>
<dbReference type="PANTHER" id="PTHR30037">
    <property type="entry name" value="DNA-3-METHYLADENINE GLYCOSYLASE 1"/>
    <property type="match status" value="1"/>
</dbReference>
<dbReference type="Pfam" id="PF03352">
    <property type="entry name" value="Adenine_glyco"/>
    <property type="match status" value="1"/>
</dbReference>
<dbReference type="InterPro" id="IPR052891">
    <property type="entry name" value="DNA-3mA_glycosylase"/>
</dbReference>
<dbReference type="InterPro" id="IPR011257">
    <property type="entry name" value="DNA_glycosylase"/>
</dbReference>
<dbReference type="Gene3D" id="1.10.340.30">
    <property type="entry name" value="Hypothetical protein, domain 2"/>
    <property type="match status" value="1"/>
</dbReference>
<comment type="caution">
    <text evidence="1">The sequence shown here is derived from an EMBL/GenBank/DDBJ whole genome shotgun (WGS) entry which is preliminary data.</text>
</comment>
<dbReference type="GO" id="GO:0008725">
    <property type="term" value="F:DNA-3-methyladenine glycosylase activity"/>
    <property type="evidence" value="ECO:0007669"/>
    <property type="project" value="InterPro"/>
</dbReference>
<proteinExistence type="predicted"/>
<organism evidence="1">
    <name type="scientific">marine sediment metagenome</name>
    <dbReference type="NCBI Taxonomy" id="412755"/>
    <lineage>
        <taxon>unclassified sequences</taxon>
        <taxon>metagenomes</taxon>
        <taxon>ecological metagenomes</taxon>
    </lineage>
</organism>
<name>A0A0F9FLU6_9ZZZZ</name>
<gene>
    <name evidence="1" type="ORF">LCGC14_1935650</name>
</gene>
<dbReference type="EMBL" id="LAZR01020858">
    <property type="protein sequence ID" value="KKL87344.1"/>
    <property type="molecule type" value="Genomic_DNA"/>
</dbReference>